<dbReference type="InterPro" id="IPR018946">
    <property type="entry name" value="PhoD-like_MPP"/>
</dbReference>
<dbReference type="InParanoid" id="A0A517SLJ8"/>
<dbReference type="OrthoDB" id="9763616at2"/>
<dbReference type="RefSeq" id="WP_145034391.1">
    <property type="nucleotide sequence ID" value="NZ_CP036271.1"/>
</dbReference>
<dbReference type="SUPFAM" id="SSF56300">
    <property type="entry name" value="Metallo-dependent phosphatases"/>
    <property type="match status" value="1"/>
</dbReference>
<evidence type="ECO:0000313" key="2">
    <source>
        <dbReference type="EMBL" id="QDT56988.1"/>
    </source>
</evidence>
<dbReference type="InterPro" id="IPR029052">
    <property type="entry name" value="Metallo-depent_PP-like"/>
</dbReference>
<feature type="domain" description="PhoD-like phosphatase metallophosphatase" evidence="1">
    <location>
        <begin position="141"/>
        <end position="386"/>
    </location>
</feature>
<name>A0A517SLJ8_9PLAN</name>
<gene>
    <name evidence="2" type="primary">phoD_2</name>
    <name evidence="2" type="ORF">Pan44_50510</name>
</gene>
<dbReference type="Gene3D" id="3.60.21.70">
    <property type="entry name" value="PhoD-like phosphatase"/>
    <property type="match status" value="1"/>
</dbReference>
<dbReference type="EMBL" id="CP036271">
    <property type="protein sequence ID" value="QDT56988.1"/>
    <property type="molecule type" value="Genomic_DNA"/>
</dbReference>
<dbReference type="PANTHER" id="PTHR33987:SF1">
    <property type="entry name" value="CALCINEURIN-LIKE METALLO-PHOSPHOESTERASE SUPERFAMILY PROTEIN"/>
    <property type="match status" value="1"/>
</dbReference>
<proteinExistence type="predicted"/>
<dbReference type="AlphaFoldDB" id="A0A517SLJ8"/>
<organism evidence="2 3">
    <name type="scientific">Caulifigura coniformis</name>
    <dbReference type="NCBI Taxonomy" id="2527983"/>
    <lineage>
        <taxon>Bacteria</taxon>
        <taxon>Pseudomonadati</taxon>
        <taxon>Planctomycetota</taxon>
        <taxon>Planctomycetia</taxon>
        <taxon>Planctomycetales</taxon>
        <taxon>Planctomycetaceae</taxon>
        <taxon>Caulifigura</taxon>
    </lineage>
</organism>
<dbReference type="Pfam" id="PF09423">
    <property type="entry name" value="PhoD"/>
    <property type="match status" value="1"/>
</dbReference>
<dbReference type="Proteomes" id="UP000315700">
    <property type="component" value="Chromosome"/>
</dbReference>
<dbReference type="PROSITE" id="PS51318">
    <property type="entry name" value="TAT"/>
    <property type="match status" value="1"/>
</dbReference>
<sequence length="445" mass="48743">MTSNTDTPISGIARREFLAGAVALGAGALVESVPAQSGEKTPLLGPILGHADAESAMVWMRAQSAGEYTLEVFPESGGPAQRMKGEARDDGDLCLQWRVTGLKPGSRFRYRIVQGERVIAGDERQVLSTAPKPGAPSKVRLAISSCAKEDAGSRDVWNGMAGEDVEAVVLIGDTPYIDSTELATQTSRHREFAAVPEYQALLRSRPCWWTWDDHDFAGNDSSGIASGKENSRLVVTRYRPQKEYGDGEGGIYTSFRRGPVEVFLLDTRWYSMTEPSFAAPHKPTLLGAKQWEWLKQGLLASTAPFKLLACGVIWDDKENSESDDWGTYKHELTAIQKFIGANKIAGVVLVGGDIHASRVLRYKTEKTVGYELVQFIASPIHGSTIPSLNVYHPDLVRSAVEPHVFLRVDADDRVTPARLDASLINRKGETVFSYHVTADDLRPKA</sequence>
<evidence type="ECO:0000259" key="1">
    <source>
        <dbReference type="Pfam" id="PF09423"/>
    </source>
</evidence>
<dbReference type="KEGG" id="ccos:Pan44_50510"/>
<dbReference type="GO" id="GO:0004035">
    <property type="term" value="F:alkaline phosphatase activity"/>
    <property type="evidence" value="ECO:0007669"/>
    <property type="project" value="UniProtKB-EC"/>
</dbReference>
<dbReference type="PANTHER" id="PTHR33987">
    <property type="entry name" value="CALCINEURIN-LIKE METALLO-PHOSPHOESTERASE SUPERFAMILY PROTEIN"/>
    <property type="match status" value="1"/>
</dbReference>
<keyword evidence="3" id="KW-1185">Reference proteome</keyword>
<evidence type="ECO:0000313" key="3">
    <source>
        <dbReference type="Proteomes" id="UP000315700"/>
    </source>
</evidence>
<dbReference type="EC" id="3.1.3.1" evidence="2"/>
<protein>
    <submittedName>
        <fullName evidence="2">Alkaline phosphatase D</fullName>
        <ecNumber evidence="2">3.1.3.1</ecNumber>
    </submittedName>
</protein>
<reference evidence="2 3" key="1">
    <citation type="submission" date="2019-02" db="EMBL/GenBank/DDBJ databases">
        <title>Deep-cultivation of Planctomycetes and their phenomic and genomic characterization uncovers novel biology.</title>
        <authorList>
            <person name="Wiegand S."/>
            <person name="Jogler M."/>
            <person name="Boedeker C."/>
            <person name="Pinto D."/>
            <person name="Vollmers J."/>
            <person name="Rivas-Marin E."/>
            <person name="Kohn T."/>
            <person name="Peeters S.H."/>
            <person name="Heuer A."/>
            <person name="Rast P."/>
            <person name="Oberbeckmann S."/>
            <person name="Bunk B."/>
            <person name="Jeske O."/>
            <person name="Meyerdierks A."/>
            <person name="Storesund J.E."/>
            <person name="Kallscheuer N."/>
            <person name="Luecker S."/>
            <person name="Lage O.M."/>
            <person name="Pohl T."/>
            <person name="Merkel B.J."/>
            <person name="Hornburger P."/>
            <person name="Mueller R.-W."/>
            <person name="Bruemmer F."/>
            <person name="Labrenz M."/>
            <person name="Spormann A.M."/>
            <person name="Op den Camp H."/>
            <person name="Overmann J."/>
            <person name="Amann R."/>
            <person name="Jetten M.S.M."/>
            <person name="Mascher T."/>
            <person name="Medema M.H."/>
            <person name="Devos D.P."/>
            <person name="Kaster A.-K."/>
            <person name="Ovreas L."/>
            <person name="Rohde M."/>
            <person name="Galperin M.Y."/>
            <person name="Jogler C."/>
        </authorList>
    </citation>
    <scope>NUCLEOTIDE SEQUENCE [LARGE SCALE GENOMIC DNA]</scope>
    <source>
        <strain evidence="2 3">Pan44</strain>
    </source>
</reference>
<keyword evidence="2" id="KW-0378">Hydrolase</keyword>
<dbReference type="InterPro" id="IPR006311">
    <property type="entry name" value="TAT_signal"/>
</dbReference>
<accession>A0A517SLJ8</accession>
<dbReference type="CDD" id="cd07389">
    <property type="entry name" value="MPP_PhoD"/>
    <property type="match status" value="1"/>
</dbReference>
<dbReference type="InterPro" id="IPR038607">
    <property type="entry name" value="PhoD-like_sf"/>
</dbReference>